<name>A0AAE4AN70_9BACT</name>
<dbReference type="SUPFAM" id="SSF52402">
    <property type="entry name" value="Adenine nucleotide alpha hydrolases-like"/>
    <property type="match status" value="1"/>
</dbReference>
<evidence type="ECO:0000313" key="4">
    <source>
        <dbReference type="EMBL" id="MDQ0288027.1"/>
    </source>
</evidence>
<gene>
    <name evidence="4" type="ORF">J3R75_000134</name>
</gene>
<dbReference type="InterPro" id="IPR035107">
    <property type="entry name" value="tRNA_thiolation_TtcA_Ctu1"/>
</dbReference>
<dbReference type="AlphaFoldDB" id="A0AAE4AN70"/>
<dbReference type="InterPro" id="IPR011063">
    <property type="entry name" value="TilS/TtcA_N"/>
</dbReference>
<feature type="binding site" evidence="2">
    <location>
        <position position="145"/>
    </location>
    <ligand>
        <name>ATP</name>
        <dbReference type="ChEBI" id="CHEBI:30616"/>
    </ligand>
</feature>
<evidence type="ECO:0000313" key="5">
    <source>
        <dbReference type="Proteomes" id="UP001238163"/>
    </source>
</evidence>
<dbReference type="CDD" id="cd24138">
    <property type="entry name" value="TtcA-like"/>
    <property type="match status" value="1"/>
</dbReference>
<keyword evidence="2" id="KW-0067">ATP-binding</keyword>
<dbReference type="GO" id="GO:0005524">
    <property type="term" value="F:ATP binding"/>
    <property type="evidence" value="ECO:0007669"/>
    <property type="project" value="UniProtKB-KW"/>
</dbReference>
<dbReference type="Gene3D" id="3.40.50.620">
    <property type="entry name" value="HUPs"/>
    <property type="match status" value="1"/>
</dbReference>
<feature type="binding site" evidence="2">
    <location>
        <position position="70"/>
    </location>
    <ligand>
        <name>ATP</name>
        <dbReference type="ChEBI" id="CHEBI:30616"/>
    </ligand>
</feature>
<dbReference type="RefSeq" id="WP_307259190.1">
    <property type="nucleotide sequence ID" value="NZ_JAUSVL010000001.1"/>
</dbReference>
<evidence type="ECO:0000259" key="3">
    <source>
        <dbReference type="Pfam" id="PF01171"/>
    </source>
</evidence>
<organism evidence="4 5">
    <name type="scientific">Oligosphaera ethanolica</name>
    <dbReference type="NCBI Taxonomy" id="760260"/>
    <lineage>
        <taxon>Bacteria</taxon>
        <taxon>Pseudomonadati</taxon>
        <taxon>Lentisphaerota</taxon>
        <taxon>Oligosphaeria</taxon>
        <taxon>Oligosphaerales</taxon>
        <taxon>Oligosphaeraceae</taxon>
        <taxon>Oligosphaera</taxon>
    </lineage>
</organism>
<feature type="binding site" evidence="2">
    <location>
        <position position="44"/>
    </location>
    <ligand>
        <name>ATP</name>
        <dbReference type="ChEBI" id="CHEBI:30616"/>
    </ligand>
</feature>
<proteinExistence type="predicted"/>
<dbReference type="Proteomes" id="UP001238163">
    <property type="component" value="Unassembled WGS sequence"/>
</dbReference>
<dbReference type="PANTHER" id="PTHR43686">
    <property type="entry name" value="SULFURTRANSFERASE-RELATED"/>
    <property type="match status" value="1"/>
</dbReference>
<dbReference type="EMBL" id="JAUSVL010000001">
    <property type="protein sequence ID" value="MDQ0288027.1"/>
    <property type="molecule type" value="Genomic_DNA"/>
</dbReference>
<dbReference type="Pfam" id="PF01171">
    <property type="entry name" value="ATP_bind_3"/>
    <property type="match status" value="1"/>
</dbReference>
<evidence type="ECO:0000256" key="1">
    <source>
        <dbReference type="ARBA" id="ARBA00022679"/>
    </source>
</evidence>
<comment type="caution">
    <text evidence="4">The sequence shown here is derived from an EMBL/GenBank/DDBJ whole genome shotgun (WGS) entry which is preliminary data.</text>
</comment>
<feature type="binding site" evidence="2">
    <location>
        <begin position="38"/>
        <end position="40"/>
    </location>
    <ligand>
        <name>ATP</name>
        <dbReference type="ChEBI" id="CHEBI:30616"/>
    </ligand>
</feature>
<dbReference type="GO" id="GO:0016740">
    <property type="term" value="F:transferase activity"/>
    <property type="evidence" value="ECO:0007669"/>
    <property type="project" value="UniProtKB-KW"/>
</dbReference>
<sequence>MTPDELRRDKEFKQLCRVVSEAVNRYAMLAEGDRVLVGLSGGEDSMTLMHAMGQLQRRAPIRFEVVAATVDMGFASFDAEALREYCQAWQWPWEYVQMPGAELLREKGAEERPCAMCSRLRRGQLHAVADRLGCNKIALGQQLDDLCVSMLMALFRGGGLKTMGPNVAADAGTKRLIRPLCMLSKERIRKFSAKMAYPRVRSCPFHERLLAEGDRHYLEKLLEQLEGRFQNVRSAMLKGMGDVRLAHLLDKRYLDFTDTTDPDDGKL</sequence>
<dbReference type="PIRSF" id="PIRSF004976">
    <property type="entry name" value="ATPase_YdaO"/>
    <property type="match status" value="1"/>
</dbReference>
<keyword evidence="5" id="KW-1185">Reference proteome</keyword>
<keyword evidence="1" id="KW-0808">Transferase</keyword>
<feature type="domain" description="tRNA(Ile)-lysidine/2-thiocytidine synthase N-terminal" evidence="3">
    <location>
        <begin position="35"/>
        <end position="194"/>
    </location>
</feature>
<reference evidence="4" key="1">
    <citation type="submission" date="2023-07" db="EMBL/GenBank/DDBJ databases">
        <title>Genomic Encyclopedia of Type Strains, Phase IV (KMG-IV): sequencing the most valuable type-strain genomes for metagenomic binning, comparative biology and taxonomic classification.</title>
        <authorList>
            <person name="Goeker M."/>
        </authorList>
    </citation>
    <scope>NUCLEOTIDE SEQUENCE</scope>
    <source>
        <strain evidence="4">DSM 24202</strain>
    </source>
</reference>
<keyword evidence="2" id="KW-0547">Nucleotide-binding</keyword>
<evidence type="ECO:0000256" key="2">
    <source>
        <dbReference type="PIRSR" id="PIRSR004976-51"/>
    </source>
</evidence>
<dbReference type="PANTHER" id="PTHR43686:SF1">
    <property type="entry name" value="AMINOTRAN_5 DOMAIN-CONTAINING PROTEIN"/>
    <property type="match status" value="1"/>
</dbReference>
<dbReference type="GO" id="GO:0008033">
    <property type="term" value="P:tRNA processing"/>
    <property type="evidence" value="ECO:0007669"/>
    <property type="project" value="InterPro"/>
</dbReference>
<dbReference type="InterPro" id="IPR014729">
    <property type="entry name" value="Rossmann-like_a/b/a_fold"/>
</dbReference>
<accession>A0AAE4AN70</accession>
<protein>
    <submittedName>
        <fullName evidence="4">tRNA 2-thiocytidine biosynthesis protein TtcA</fullName>
    </submittedName>
</protein>
<feature type="binding site" evidence="2">
    <location>
        <position position="140"/>
    </location>
    <ligand>
        <name>ATP</name>
        <dbReference type="ChEBI" id="CHEBI:30616"/>
    </ligand>
</feature>